<sequence>MIPLFVISAAGADTTPSQTGFGRPTHWLGPLPTPQPNATPKKKHVPGTRSLFAKFQLSSLIPVCIVYPPLRNPTHPPCSVQRSFL</sequence>
<organism evidence="2 3">
    <name type="scientific">Pisolithus tinctorius Marx 270</name>
    <dbReference type="NCBI Taxonomy" id="870435"/>
    <lineage>
        <taxon>Eukaryota</taxon>
        <taxon>Fungi</taxon>
        <taxon>Dikarya</taxon>
        <taxon>Basidiomycota</taxon>
        <taxon>Agaricomycotina</taxon>
        <taxon>Agaricomycetes</taxon>
        <taxon>Agaricomycetidae</taxon>
        <taxon>Boletales</taxon>
        <taxon>Sclerodermatineae</taxon>
        <taxon>Pisolithaceae</taxon>
        <taxon>Pisolithus</taxon>
    </lineage>
</organism>
<keyword evidence="3" id="KW-1185">Reference proteome</keyword>
<feature type="region of interest" description="Disordered" evidence="1">
    <location>
        <begin position="12"/>
        <end position="45"/>
    </location>
</feature>
<evidence type="ECO:0000313" key="3">
    <source>
        <dbReference type="Proteomes" id="UP000054217"/>
    </source>
</evidence>
<reference evidence="2 3" key="1">
    <citation type="submission" date="2014-04" db="EMBL/GenBank/DDBJ databases">
        <authorList>
            <consortium name="DOE Joint Genome Institute"/>
            <person name="Kuo A."/>
            <person name="Kohler A."/>
            <person name="Costa M.D."/>
            <person name="Nagy L.G."/>
            <person name="Floudas D."/>
            <person name="Copeland A."/>
            <person name="Barry K.W."/>
            <person name="Cichocki N."/>
            <person name="Veneault-Fourrey C."/>
            <person name="LaButti K."/>
            <person name="Lindquist E.A."/>
            <person name="Lipzen A."/>
            <person name="Lundell T."/>
            <person name="Morin E."/>
            <person name="Murat C."/>
            <person name="Sun H."/>
            <person name="Tunlid A."/>
            <person name="Henrissat B."/>
            <person name="Grigoriev I.V."/>
            <person name="Hibbett D.S."/>
            <person name="Martin F."/>
            <person name="Nordberg H.P."/>
            <person name="Cantor M.N."/>
            <person name="Hua S.X."/>
        </authorList>
    </citation>
    <scope>NUCLEOTIDE SEQUENCE [LARGE SCALE GENOMIC DNA]</scope>
    <source>
        <strain evidence="2 3">Marx 270</strain>
    </source>
</reference>
<dbReference type="EMBL" id="KN831965">
    <property type="protein sequence ID" value="KIO05761.1"/>
    <property type="molecule type" value="Genomic_DNA"/>
</dbReference>
<proteinExistence type="predicted"/>
<protein>
    <submittedName>
        <fullName evidence="2">Uncharacterized protein</fullName>
    </submittedName>
</protein>
<evidence type="ECO:0000313" key="2">
    <source>
        <dbReference type="EMBL" id="KIO05761.1"/>
    </source>
</evidence>
<dbReference type="AlphaFoldDB" id="A0A0C3PCJ1"/>
<evidence type="ECO:0000256" key="1">
    <source>
        <dbReference type="SAM" id="MobiDB-lite"/>
    </source>
</evidence>
<name>A0A0C3PCJ1_PISTI</name>
<dbReference type="HOGENOM" id="CLU_2513550_0_0_1"/>
<dbReference type="Proteomes" id="UP000054217">
    <property type="component" value="Unassembled WGS sequence"/>
</dbReference>
<gene>
    <name evidence="2" type="ORF">M404DRAFT_999497</name>
</gene>
<dbReference type="InParanoid" id="A0A0C3PCJ1"/>
<reference evidence="3" key="2">
    <citation type="submission" date="2015-01" db="EMBL/GenBank/DDBJ databases">
        <title>Evolutionary Origins and Diversification of the Mycorrhizal Mutualists.</title>
        <authorList>
            <consortium name="DOE Joint Genome Institute"/>
            <consortium name="Mycorrhizal Genomics Consortium"/>
            <person name="Kohler A."/>
            <person name="Kuo A."/>
            <person name="Nagy L.G."/>
            <person name="Floudas D."/>
            <person name="Copeland A."/>
            <person name="Barry K.W."/>
            <person name="Cichocki N."/>
            <person name="Veneault-Fourrey C."/>
            <person name="LaButti K."/>
            <person name="Lindquist E.A."/>
            <person name="Lipzen A."/>
            <person name="Lundell T."/>
            <person name="Morin E."/>
            <person name="Murat C."/>
            <person name="Riley R."/>
            <person name="Ohm R."/>
            <person name="Sun H."/>
            <person name="Tunlid A."/>
            <person name="Henrissat B."/>
            <person name="Grigoriev I.V."/>
            <person name="Hibbett D.S."/>
            <person name="Martin F."/>
        </authorList>
    </citation>
    <scope>NUCLEOTIDE SEQUENCE [LARGE SCALE GENOMIC DNA]</scope>
    <source>
        <strain evidence="3">Marx 270</strain>
    </source>
</reference>
<accession>A0A0C3PCJ1</accession>